<dbReference type="EC" id="3.2.1.4" evidence="3"/>
<evidence type="ECO:0000256" key="3">
    <source>
        <dbReference type="ARBA" id="ARBA00012601"/>
    </source>
</evidence>
<reference evidence="8" key="1">
    <citation type="journal article" date="2013" name="Environ. Microbiol.">
        <title>Seasonally variable intestinal metagenomes of the red palm weevil (Rhynchophorus ferrugineus).</title>
        <authorList>
            <person name="Jia S."/>
            <person name="Zhang X."/>
            <person name="Zhang G."/>
            <person name="Yin A."/>
            <person name="Zhang S."/>
            <person name="Li F."/>
            <person name="Wang L."/>
            <person name="Zhao D."/>
            <person name="Yun Q."/>
            <person name="Tala"/>
            <person name="Wang J."/>
            <person name="Sun G."/>
            <person name="Baabdullah M."/>
            <person name="Yu X."/>
            <person name="Hu S."/>
            <person name="Al-Mssallem I.S."/>
            <person name="Yu J."/>
        </authorList>
    </citation>
    <scope>NUCLEOTIDE SEQUENCE</scope>
</reference>
<feature type="non-terminal residue" evidence="8">
    <location>
        <position position="77"/>
    </location>
</feature>
<evidence type="ECO:0000256" key="1">
    <source>
        <dbReference type="ARBA" id="ARBA00000966"/>
    </source>
</evidence>
<keyword evidence="6" id="KW-0326">Glycosidase</keyword>
<dbReference type="AlphaFoldDB" id="A0A060C3W2"/>
<keyword evidence="7" id="KW-0119">Carbohydrate metabolism</keyword>
<organism evidence="8">
    <name type="scientific">uncultured Gluconacetobacter sp</name>
    <dbReference type="NCBI Taxonomy" id="254436"/>
    <lineage>
        <taxon>Bacteria</taxon>
        <taxon>Pseudomonadati</taxon>
        <taxon>Pseudomonadota</taxon>
        <taxon>Alphaproteobacteria</taxon>
        <taxon>Acetobacterales</taxon>
        <taxon>Acetobacteraceae</taxon>
        <taxon>Gluconacetobacter</taxon>
        <taxon>environmental samples</taxon>
    </lineage>
</organism>
<dbReference type="Pfam" id="PF01270">
    <property type="entry name" value="Glyco_hydro_8"/>
    <property type="match status" value="1"/>
</dbReference>
<evidence type="ECO:0000256" key="4">
    <source>
        <dbReference type="ARBA" id="ARBA00022801"/>
    </source>
</evidence>
<keyword evidence="5" id="KW-0136">Cellulose degradation</keyword>
<dbReference type="EMBL" id="KF122341">
    <property type="protein sequence ID" value="AIA89637.1"/>
    <property type="molecule type" value="Genomic_DNA"/>
</dbReference>
<keyword evidence="7" id="KW-0624">Polysaccharide degradation</keyword>
<dbReference type="GO" id="GO:0008810">
    <property type="term" value="F:cellulase activity"/>
    <property type="evidence" value="ECO:0007669"/>
    <property type="project" value="UniProtKB-EC"/>
</dbReference>
<dbReference type="PROSITE" id="PS51318">
    <property type="entry name" value="TAT"/>
    <property type="match status" value="1"/>
</dbReference>
<dbReference type="InterPro" id="IPR012341">
    <property type="entry name" value="6hp_glycosidase-like_sf"/>
</dbReference>
<dbReference type="GO" id="GO:0030245">
    <property type="term" value="P:cellulose catabolic process"/>
    <property type="evidence" value="ECO:0007669"/>
    <property type="project" value="UniProtKB-KW"/>
</dbReference>
<dbReference type="InterPro" id="IPR002037">
    <property type="entry name" value="Glyco_hydro_8"/>
</dbReference>
<dbReference type="Gene3D" id="1.50.10.10">
    <property type="match status" value="1"/>
</dbReference>
<accession>A0A060C3W2</accession>
<dbReference type="SUPFAM" id="SSF48208">
    <property type="entry name" value="Six-hairpin glycosidases"/>
    <property type="match status" value="1"/>
</dbReference>
<protein>
    <recommendedName>
        <fullName evidence="3">cellulase</fullName>
        <ecNumber evidence="3">3.2.1.4</ecNumber>
    </recommendedName>
</protein>
<keyword evidence="4" id="KW-0378">Hydrolase</keyword>
<comment type="catalytic activity">
    <reaction evidence="1">
        <text>Endohydrolysis of (1-&gt;4)-beta-D-glucosidic linkages in cellulose, lichenin and cereal beta-D-glucans.</text>
        <dbReference type="EC" id="3.2.1.4"/>
    </reaction>
</comment>
<evidence type="ECO:0000256" key="6">
    <source>
        <dbReference type="ARBA" id="ARBA00023295"/>
    </source>
</evidence>
<evidence type="ECO:0000313" key="8">
    <source>
        <dbReference type="EMBL" id="AIA89637.1"/>
    </source>
</evidence>
<comment type="similarity">
    <text evidence="2">Belongs to the glycosyl hydrolase 8 (cellulase D) family.</text>
</comment>
<evidence type="ECO:0000256" key="2">
    <source>
        <dbReference type="ARBA" id="ARBA00009209"/>
    </source>
</evidence>
<sequence>MADRRTGTSLTRRTLLHLGPAGLLALAAAAPRSAFDTARSWAFFRQRFVSPEGRIVDTGNNRDSHSEGQGYGLFFAA</sequence>
<proteinExistence type="inferred from homology"/>
<dbReference type="InterPro" id="IPR008928">
    <property type="entry name" value="6-hairpin_glycosidase_sf"/>
</dbReference>
<dbReference type="InterPro" id="IPR006311">
    <property type="entry name" value="TAT_signal"/>
</dbReference>
<evidence type="ECO:0000256" key="7">
    <source>
        <dbReference type="ARBA" id="ARBA00023326"/>
    </source>
</evidence>
<name>A0A060C3W2_9PROT</name>
<evidence type="ECO:0000256" key="5">
    <source>
        <dbReference type="ARBA" id="ARBA00023001"/>
    </source>
</evidence>